<dbReference type="EMBL" id="KY448244">
    <property type="protein sequence ID" value="AQT28744.1"/>
    <property type="molecule type" value="Genomic_DNA"/>
</dbReference>
<feature type="compositionally biased region" description="Polar residues" evidence="1">
    <location>
        <begin position="68"/>
        <end position="82"/>
    </location>
</feature>
<accession>A0A1S6L3I3</accession>
<keyword evidence="3" id="KW-1185">Reference proteome</keyword>
<organism evidence="2 3">
    <name type="scientific">Erwinia phage vB_EamM_Yoloswag</name>
    <dbReference type="NCBI Taxonomy" id="1958956"/>
    <lineage>
        <taxon>Viruses</taxon>
        <taxon>Duplodnaviria</taxon>
        <taxon>Heunggongvirae</taxon>
        <taxon>Uroviricota</taxon>
        <taxon>Caudoviricetes</taxon>
        <taxon>Yoloswagvirus</taxon>
        <taxon>Yoloswagvirus yoloswag</taxon>
    </lineage>
</organism>
<feature type="compositionally biased region" description="Polar residues" evidence="1">
    <location>
        <begin position="101"/>
        <end position="120"/>
    </location>
</feature>
<evidence type="ECO:0000313" key="3">
    <source>
        <dbReference type="Proteomes" id="UP000221250"/>
    </source>
</evidence>
<dbReference type="Proteomes" id="UP000221250">
    <property type="component" value="Segment"/>
</dbReference>
<name>A0A1S6L3I3_9CAUD</name>
<feature type="region of interest" description="Disordered" evidence="1">
    <location>
        <begin position="67"/>
        <end position="86"/>
    </location>
</feature>
<evidence type="ECO:0000313" key="2">
    <source>
        <dbReference type="EMBL" id="AQT28744.1"/>
    </source>
</evidence>
<feature type="region of interest" description="Disordered" evidence="1">
    <location>
        <begin position="95"/>
        <end position="127"/>
    </location>
</feature>
<proteinExistence type="predicted"/>
<sequence length="127" mass="13847">MIQETPETTKLIALIASLITEPYYELALRLSETGFNDEQVARCLNLTTEGVAALATGNRPYPRVLRFRSSSDSVQTAQVGDQSNDRLREIEQELAARESRSSGTPVESRDQQGASPASSEDATDKGD</sequence>
<evidence type="ECO:0000256" key="1">
    <source>
        <dbReference type="SAM" id="MobiDB-lite"/>
    </source>
</evidence>
<reference evidence="2 3" key="1">
    <citation type="submission" date="2017-01" db="EMBL/GenBank/DDBJ databases">
        <authorList>
            <person name="Mah S.A."/>
            <person name="Swanson W.J."/>
            <person name="Moy G.W."/>
            <person name="Vacquier V.D."/>
        </authorList>
    </citation>
    <scope>NUCLEOTIDE SEQUENCE [LARGE SCALE GENOMIC DNA]</scope>
</reference>
<protein>
    <submittedName>
        <fullName evidence="2">Uncharacterized protein</fullName>
    </submittedName>
</protein>
<gene>
    <name evidence="2" type="ORF">YOLOSWAG_271</name>
</gene>